<dbReference type="InterPro" id="IPR015421">
    <property type="entry name" value="PyrdxlP-dep_Trfase_major"/>
</dbReference>
<reference evidence="13" key="1">
    <citation type="journal article" date="2019" name="Int. J. Syst. Evol. Microbiol.">
        <title>The Global Catalogue of Microorganisms (GCM) 10K type strain sequencing project: providing services to taxonomists for standard genome sequencing and annotation.</title>
        <authorList>
            <consortium name="The Broad Institute Genomics Platform"/>
            <consortium name="The Broad Institute Genome Sequencing Center for Infectious Disease"/>
            <person name="Wu L."/>
            <person name="Ma J."/>
        </authorList>
    </citation>
    <scope>NUCLEOTIDE SEQUENCE [LARGE SCALE GENOMIC DNA]</scope>
    <source>
        <strain evidence="13">CGMCC 1.12286</strain>
    </source>
</reference>
<dbReference type="Gene3D" id="1.10.260.50">
    <property type="match status" value="1"/>
</dbReference>
<keyword evidence="4" id="KW-0808">Transferase</keyword>
<evidence type="ECO:0000256" key="8">
    <source>
        <dbReference type="ARBA" id="ARBA00023014"/>
    </source>
</evidence>
<dbReference type="Gene3D" id="3.90.1150.10">
    <property type="entry name" value="Aspartate Aminotransferase, domain 1"/>
    <property type="match status" value="1"/>
</dbReference>
<dbReference type="PROSITE" id="PS00595">
    <property type="entry name" value="AA_TRANSFER_CLASS_5"/>
    <property type="match status" value="1"/>
</dbReference>
<keyword evidence="5" id="KW-0479">Metal-binding</keyword>
<evidence type="ECO:0000313" key="13">
    <source>
        <dbReference type="Proteomes" id="UP001597079"/>
    </source>
</evidence>
<keyword evidence="6" id="KW-0663">Pyridoxal phosphate</keyword>
<evidence type="ECO:0000256" key="3">
    <source>
        <dbReference type="ARBA" id="ARBA00012239"/>
    </source>
</evidence>
<dbReference type="RefSeq" id="WP_377945654.1">
    <property type="nucleotide sequence ID" value="NZ_JBHUCX010000099.1"/>
</dbReference>
<dbReference type="InterPro" id="IPR015424">
    <property type="entry name" value="PyrdxlP-dep_Trfase"/>
</dbReference>
<dbReference type="Pfam" id="PF00266">
    <property type="entry name" value="Aminotran_5"/>
    <property type="match status" value="1"/>
</dbReference>
<evidence type="ECO:0000256" key="6">
    <source>
        <dbReference type="ARBA" id="ARBA00022898"/>
    </source>
</evidence>
<evidence type="ECO:0000256" key="2">
    <source>
        <dbReference type="ARBA" id="ARBA00006490"/>
    </source>
</evidence>
<dbReference type="Gene3D" id="3.40.640.10">
    <property type="entry name" value="Type I PLP-dependent aspartate aminotransferase-like (Major domain)"/>
    <property type="match status" value="1"/>
</dbReference>
<keyword evidence="8" id="KW-0411">Iron-sulfur</keyword>
<dbReference type="InterPro" id="IPR020578">
    <property type="entry name" value="Aminotrans_V_PyrdxlP_BS"/>
</dbReference>
<evidence type="ECO:0000256" key="4">
    <source>
        <dbReference type="ARBA" id="ARBA00022679"/>
    </source>
</evidence>
<dbReference type="PIRSF" id="PIRSF005572">
    <property type="entry name" value="NifS"/>
    <property type="match status" value="1"/>
</dbReference>
<dbReference type="PANTHER" id="PTHR11601:SF34">
    <property type="entry name" value="CYSTEINE DESULFURASE"/>
    <property type="match status" value="1"/>
</dbReference>
<dbReference type="PANTHER" id="PTHR11601">
    <property type="entry name" value="CYSTEINE DESULFURYLASE FAMILY MEMBER"/>
    <property type="match status" value="1"/>
</dbReference>
<dbReference type="InterPro" id="IPR016454">
    <property type="entry name" value="Cysteine_dSase"/>
</dbReference>
<evidence type="ECO:0000313" key="12">
    <source>
        <dbReference type="EMBL" id="MFD1677742.1"/>
    </source>
</evidence>
<organism evidence="12 13">
    <name type="scientific">Alicyclobacillus fodiniaquatilis</name>
    <dbReference type="NCBI Taxonomy" id="1661150"/>
    <lineage>
        <taxon>Bacteria</taxon>
        <taxon>Bacillati</taxon>
        <taxon>Bacillota</taxon>
        <taxon>Bacilli</taxon>
        <taxon>Bacillales</taxon>
        <taxon>Alicyclobacillaceae</taxon>
        <taxon>Alicyclobacillus</taxon>
    </lineage>
</organism>
<dbReference type="EC" id="2.8.1.7" evidence="3"/>
<dbReference type="EMBL" id="JBHUCX010000099">
    <property type="protein sequence ID" value="MFD1677742.1"/>
    <property type="molecule type" value="Genomic_DNA"/>
</dbReference>
<comment type="catalytic activity">
    <reaction evidence="9">
        <text>(sulfur carrier)-H + L-cysteine = (sulfur carrier)-SH + L-alanine</text>
        <dbReference type="Rhea" id="RHEA:43892"/>
        <dbReference type="Rhea" id="RHEA-COMP:14737"/>
        <dbReference type="Rhea" id="RHEA-COMP:14739"/>
        <dbReference type="ChEBI" id="CHEBI:29917"/>
        <dbReference type="ChEBI" id="CHEBI:35235"/>
        <dbReference type="ChEBI" id="CHEBI:57972"/>
        <dbReference type="ChEBI" id="CHEBI:64428"/>
        <dbReference type="EC" id="2.8.1.7"/>
    </reaction>
</comment>
<accession>A0ABW4JNE0</accession>
<evidence type="ECO:0000256" key="5">
    <source>
        <dbReference type="ARBA" id="ARBA00022723"/>
    </source>
</evidence>
<feature type="domain" description="Aminotransferase class V" evidence="11">
    <location>
        <begin position="2"/>
        <end position="362"/>
    </location>
</feature>
<gene>
    <name evidence="12" type="ORF">ACFSB2_24065</name>
</gene>
<keyword evidence="7" id="KW-0408">Iron</keyword>
<keyword evidence="13" id="KW-1185">Reference proteome</keyword>
<protein>
    <recommendedName>
        <fullName evidence="3">cysteine desulfurase</fullName>
        <ecNumber evidence="3">2.8.1.7</ecNumber>
    </recommendedName>
</protein>
<dbReference type="Proteomes" id="UP001597079">
    <property type="component" value="Unassembled WGS sequence"/>
</dbReference>
<comment type="caution">
    <text evidence="12">The sequence shown here is derived from an EMBL/GenBank/DDBJ whole genome shotgun (WGS) entry which is preliminary data.</text>
</comment>
<comment type="similarity">
    <text evidence="2">Belongs to the class-V pyridoxal-phosphate-dependent aminotransferase family. NifS/IscS subfamily.</text>
</comment>
<comment type="cofactor">
    <cofactor evidence="1 10">
        <name>pyridoxal 5'-phosphate</name>
        <dbReference type="ChEBI" id="CHEBI:597326"/>
    </cofactor>
</comment>
<name>A0ABW4JNE0_9BACL</name>
<evidence type="ECO:0000256" key="10">
    <source>
        <dbReference type="RuleBase" id="RU004504"/>
    </source>
</evidence>
<evidence type="ECO:0000259" key="11">
    <source>
        <dbReference type="Pfam" id="PF00266"/>
    </source>
</evidence>
<dbReference type="SUPFAM" id="SSF53383">
    <property type="entry name" value="PLP-dependent transferases"/>
    <property type="match status" value="1"/>
</dbReference>
<dbReference type="InterPro" id="IPR015422">
    <property type="entry name" value="PyrdxlP-dep_Trfase_small"/>
</dbReference>
<evidence type="ECO:0000256" key="9">
    <source>
        <dbReference type="ARBA" id="ARBA00050776"/>
    </source>
</evidence>
<dbReference type="InterPro" id="IPR000192">
    <property type="entry name" value="Aminotrans_V_dom"/>
</dbReference>
<proteinExistence type="inferred from homology"/>
<sequence>MIYLDNAATTPMSEEVRAAMAPYLDSVYGNPSSTHQAGRQARQAVDHARRIIASWLCAPSSQLVFTSGGTEANAMALVGTYLARRKTRRHIVTTQIEHHAVLHTLDFLESLGALVTRLPVDKWGYVDPDEVVRALRPETGLVSVMAVNNELGTIEPLAAIAALVKQADAEVLVHSDMVQALPVTPHPLSDTLVDLASFSAHKIHGPKGIGALYVRDRIAWQPIQHGGQQEHRRRGGTENVAGIVGFGAAVAQLEHNFVEHQIKLQQLHEGLWQGLAMAIPDIVRLSPPGGVPTILNVAFPGVRNDTLLMRLDMAGIALSAGSACTAGSLEPSHVLEACGHVPWLQNAIRFSLSEQNTFAEMDETVHVVATIVDELVKRV</sequence>
<evidence type="ECO:0000256" key="1">
    <source>
        <dbReference type="ARBA" id="ARBA00001933"/>
    </source>
</evidence>
<evidence type="ECO:0000256" key="7">
    <source>
        <dbReference type="ARBA" id="ARBA00023004"/>
    </source>
</evidence>